<sequence length="545" mass="60324">MRAVVLLLASALCGLVVSKNLRPAPHGLHVRDIDPEDLYPGYNISVPVDHFHNDSRYEPHSNESFNLRYFFDARYYQPGGPVIVLQSGETDAAGRLPFLQKGIVAILAQATNGIGVVLEHRYYGTSFPTANLSTENLRFLSTDQAVADQAYFSSHVVFPGLEHLNLTAPGTAHIAYGGSYAGGMVAFLRKLYPELTWGAISSSGVTEAIYDFWQYYEPVRQYAPAECVATQVKLINVMDNILQKNDSNEVKRLKSAFGMEEMTYSDDFAQVASGGIGNWQSNNWDPAVGSPNFGDYCGNITSDEILWPDYENRSSAAAALIEAGGWGNESDSLTNRALNWFAWINNDYVPSCEDSLDECYGYHNSSAAMYTDKDVSNFDALSWSYQTCTEWAYWQTGSGVPKDQLPLISRLLTVEYLTLGCRYAFNITSKPNLEAVNKYGGFNISYPRMAIVGGEADVWRPATPLATLDVPDRLNDTSTGSEPIILIPGAVHHWEENGLFANETTAELPPPAVVDAQRELVQVVQLWLAEWQQMHGSMSTDPSRF</sequence>
<name>A0A072P4R3_9EURO</name>
<comment type="similarity">
    <text evidence="1">Belongs to the peptidase S28 family.</text>
</comment>
<evidence type="ECO:0000256" key="6">
    <source>
        <dbReference type="SAM" id="SignalP"/>
    </source>
</evidence>
<protein>
    <recommendedName>
        <fullName evidence="9">Extracelular serine carboxypeptidase</fullName>
    </recommendedName>
</protein>
<dbReference type="HOGENOM" id="CLU_023630_0_0_1"/>
<dbReference type="InterPro" id="IPR008758">
    <property type="entry name" value="Peptidase_S28"/>
</dbReference>
<dbReference type="PANTHER" id="PTHR11010">
    <property type="entry name" value="PROTEASE S28 PRO-X CARBOXYPEPTIDASE-RELATED"/>
    <property type="match status" value="1"/>
</dbReference>
<evidence type="ECO:0000313" key="8">
    <source>
        <dbReference type="Proteomes" id="UP000027920"/>
    </source>
</evidence>
<keyword evidence="4" id="KW-0378">Hydrolase</keyword>
<dbReference type="InterPro" id="IPR029058">
    <property type="entry name" value="AB_hydrolase_fold"/>
</dbReference>
<gene>
    <name evidence="7" type="ORF">A1O9_09144</name>
</gene>
<evidence type="ECO:0008006" key="9">
    <source>
        <dbReference type="Google" id="ProtNLM"/>
    </source>
</evidence>
<comment type="caution">
    <text evidence="7">The sequence shown here is derived from an EMBL/GenBank/DDBJ whole genome shotgun (WGS) entry which is preliminary data.</text>
</comment>
<evidence type="ECO:0000313" key="7">
    <source>
        <dbReference type="EMBL" id="KEF54702.1"/>
    </source>
</evidence>
<proteinExistence type="inferred from homology"/>
<accession>A0A072P4R3</accession>
<evidence type="ECO:0000256" key="3">
    <source>
        <dbReference type="ARBA" id="ARBA00022729"/>
    </source>
</evidence>
<keyword evidence="8" id="KW-1185">Reference proteome</keyword>
<dbReference type="PANTHER" id="PTHR11010:SF117">
    <property type="entry name" value="SERINE PROTEASE 16"/>
    <property type="match status" value="1"/>
</dbReference>
<feature type="chain" id="PRO_5001683173" description="Extracelular serine carboxypeptidase" evidence="6">
    <location>
        <begin position="19"/>
        <end position="545"/>
    </location>
</feature>
<dbReference type="GO" id="GO:0008239">
    <property type="term" value="F:dipeptidyl-peptidase activity"/>
    <property type="evidence" value="ECO:0007669"/>
    <property type="project" value="TreeGrafter"/>
</dbReference>
<dbReference type="EMBL" id="AMGV01000009">
    <property type="protein sequence ID" value="KEF54702.1"/>
    <property type="molecule type" value="Genomic_DNA"/>
</dbReference>
<reference evidence="7 8" key="1">
    <citation type="submission" date="2013-03" db="EMBL/GenBank/DDBJ databases">
        <title>The Genome Sequence of Exophiala aquamarina CBS 119918.</title>
        <authorList>
            <consortium name="The Broad Institute Genomics Platform"/>
            <person name="Cuomo C."/>
            <person name="de Hoog S."/>
            <person name="Gorbushina A."/>
            <person name="Walker B."/>
            <person name="Young S.K."/>
            <person name="Zeng Q."/>
            <person name="Gargeya S."/>
            <person name="Fitzgerald M."/>
            <person name="Haas B."/>
            <person name="Abouelleil A."/>
            <person name="Allen A.W."/>
            <person name="Alvarado L."/>
            <person name="Arachchi H.M."/>
            <person name="Berlin A.M."/>
            <person name="Chapman S.B."/>
            <person name="Gainer-Dewar J."/>
            <person name="Goldberg J."/>
            <person name="Griggs A."/>
            <person name="Gujja S."/>
            <person name="Hansen M."/>
            <person name="Howarth C."/>
            <person name="Imamovic A."/>
            <person name="Ireland A."/>
            <person name="Larimer J."/>
            <person name="McCowan C."/>
            <person name="Murphy C."/>
            <person name="Pearson M."/>
            <person name="Poon T.W."/>
            <person name="Priest M."/>
            <person name="Roberts A."/>
            <person name="Saif S."/>
            <person name="Shea T."/>
            <person name="Sisk P."/>
            <person name="Sykes S."/>
            <person name="Wortman J."/>
            <person name="Nusbaum C."/>
            <person name="Birren B."/>
        </authorList>
    </citation>
    <scope>NUCLEOTIDE SEQUENCE [LARGE SCALE GENOMIC DNA]</scope>
    <source>
        <strain evidence="7 8">CBS 119918</strain>
    </source>
</reference>
<evidence type="ECO:0000256" key="4">
    <source>
        <dbReference type="ARBA" id="ARBA00022801"/>
    </source>
</evidence>
<evidence type="ECO:0000256" key="5">
    <source>
        <dbReference type="ARBA" id="ARBA00023180"/>
    </source>
</evidence>
<keyword evidence="5" id="KW-0325">Glycoprotein</keyword>
<dbReference type="Proteomes" id="UP000027920">
    <property type="component" value="Unassembled WGS sequence"/>
</dbReference>
<dbReference type="AlphaFoldDB" id="A0A072P4R3"/>
<keyword evidence="2" id="KW-0645">Protease</keyword>
<dbReference type="Gene3D" id="3.40.50.1820">
    <property type="entry name" value="alpha/beta hydrolase"/>
    <property type="match status" value="2"/>
</dbReference>
<dbReference type="Pfam" id="PF05577">
    <property type="entry name" value="Peptidase_S28"/>
    <property type="match status" value="1"/>
</dbReference>
<organism evidence="7 8">
    <name type="scientific">Exophiala aquamarina CBS 119918</name>
    <dbReference type="NCBI Taxonomy" id="1182545"/>
    <lineage>
        <taxon>Eukaryota</taxon>
        <taxon>Fungi</taxon>
        <taxon>Dikarya</taxon>
        <taxon>Ascomycota</taxon>
        <taxon>Pezizomycotina</taxon>
        <taxon>Eurotiomycetes</taxon>
        <taxon>Chaetothyriomycetidae</taxon>
        <taxon>Chaetothyriales</taxon>
        <taxon>Herpotrichiellaceae</taxon>
        <taxon>Exophiala</taxon>
    </lineage>
</organism>
<dbReference type="FunFam" id="3.40.50.1820:FF:000251">
    <property type="entry name" value="Extracelular serine carboxypeptidase, putative"/>
    <property type="match status" value="1"/>
</dbReference>
<dbReference type="GeneID" id="25284054"/>
<evidence type="ECO:0000256" key="1">
    <source>
        <dbReference type="ARBA" id="ARBA00011079"/>
    </source>
</evidence>
<dbReference type="GO" id="GO:0070008">
    <property type="term" value="F:serine-type exopeptidase activity"/>
    <property type="evidence" value="ECO:0007669"/>
    <property type="project" value="InterPro"/>
</dbReference>
<dbReference type="VEuPathDB" id="FungiDB:A1O9_09144"/>
<evidence type="ECO:0000256" key="2">
    <source>
        <dbReference type="ARBA" id="ARBA00022670"/>
    </source>
</evidence>
<feature type="signal peptide" evidence="6">
    <location>
        <begin position="1"/>
        <end position="18"/>
    </location>
</feature>
<dbReference type="GO" id="GO:0006508">
    <property type="term" value="P:proteolysis"/>
    <property type="evidence" value="ECO:0007669"/>
    <property type="project" value="UniProtKB-KW"/>
</dbReference>
<keyword evidence="3 6" id="KW-0732">Signal</keyword>
<dbReference type="SUPFAM" id="SSF53474">
    <property type="entry name" value="alpha/beta-Hydrolases"/>
    <property type="match status" value="1"/>
</dbReference>
<dbReference type="OrthoDB" id="1735038at2759"/>
<dbReference type="RefSeq" id="XP_013257292.1">
    <property type="nucleotide sequence ID" value="XM_013401838.1"/>
</dbReference>